<dbReference type="GO" id="GO:0016787">
    <property type="term" value="F:hydrolase activity"/>
    <property type="evidence" value="ECO:0007669"/>
    <property type="project" value="UniProtKB-KW"/>
</dbReference>
<accession>A0ABV3ZPD4</accession>
<evidence type="ECO:0000313" key="2">
    <source>
        <dbReference type="Proteomes" id="UP001560573"/>
    </source>
</evidence>
<dbReference type="InterPro" id="IPR010662">
    <property type="entry name" value="RBBP9/YdeN"/>
</dbReference>
<protein>
    <submittedName>
        <fullName evidence="1">Alpha/beta hydrolase</fullName>
    </submittedName>
</protein>
<dbReference type="RefSeq" id="WP_369331911.1">
    <property type="nucleotide sequence ID" value="NZ_JAULBC010000008.1"/>
</dbReference>
<name>A0ABV3ZPD4_9BACT</name>
<proteinExistence type="predicted"/>
<comment type="caution">
    <text evidence="1">The sequence shown here is derived from an EMBL/GenBank/DDBJ whole genome shotgun (WGS) entry which is preliminary data.</text>
</comment>
<dbReference type="SUPFAM" id="SSF53474">
    <property type="entry name" value="alpha/beta-Hydrolases"/>
    <property type="match status" value="1"/>
</dbReference>
<sequence length="179" mass="20010">MQFKSNIFILPGLGNSGEGHWQTIWQNRFGFKRIEQSSWDAPVCDDWIARIDEEVMKQPTLSDIILVGHSLACTTIAQWAAIYNRVIKGALLVAPSDTEAESYPDGTIGFKPMCLKPIQFPSIVVMSSDDFYVTPQRAAFFAYSWGSKLENIGNAGHINVSSGFGEWDEGLQFLQKLDQ</sequence>
<organism evidence="1 2">
    <name type="scientific">Danxiaibacter flavus</name>
    <dbReference type="NCBI Taxonomy" id="3049108"/>
    <lineage>
        <taxon>Bacteria</taxon>
        <taxon>Pseudomonadati</taxon>
        <taxon>Bacteroidota</taxon>
        <taxon>Chitinophagia</taxon>
        <taxon>Chitinophagales</taxon>
        <taxon>Chitinophagaceae</taxon>
        <taxon>Danxiaibacter</taxon>
    </lineage>
</organism>
<reference evidence="1 2" key="1">
    <citation type="submission" date="2023-07" db="EMBL/GenBank/DDBJ databases">
        <authorList>
            <person name="Lian W.-H."/>
        </authorList>
    </citation>
    <scope>NUCLEOTIDE SEQUENCE [LARGE SCALE GENOMIC DNA]</scope>
    <source>
        <strain evidence="1 2">SYSU DXS3180</strain>
    </source>
</reference>
<keyword evidence="1" id="KW-0378">Hydrolase</keyword>
<dbReference type="Gene3D" id="3.40.50.1820">
    <property type="entry name" value="alpha/beta hydrolase"/>
    <property type="match status" value="1"/>
</dbReference>
<dbReference type="Pfam" id="PF06821">
    <property type="entry name" value="Ser_hydrolase"/>
    <property type="match status" value="1"/>
</dbReference>
<gene>
    <name evidence="1" type="ORF">QTN47_23505</name>
</gene>
<evidence type="ECO:0000313" key="1">
    <source>
        <dbReference type="EMBL" id="MEX6690499.1"/>
    </source>
</evidence>
<dbReference type="EMBL" id="JAULBC010000008">
    <property type="protein sequence ID" value="MEX6690499.1"/>
    <property type="molecule type" value="Genomic_DNA"/>
</dbReference>
<dbReference type="InterPro" id="IPR029058">
    <property type="entry name" value="AB_hydrolase_fold"/>
</dbReference>
<dbReference type="Proteomes" id="UP001560573">
    <property type="component" value="Unassembled WGS sequence"/>
</dbReference>
<keyword evidence="2" id="KW-1185">Reference proteome</keyword>